<evidence type="ECO:0000259" key="6">
    <source>
        <dbReference type="PROSITE" id="PS50222"/>
    </source>
</evidence>
<protein>
    <submittedName>
        <fullName evidence="9">Serine/threonine-protein phosphatase</fullName>
    </submittedName>
</protein>
<dbReference type="Gene3D" id="1.10.238.10">
    <property type="entry name" value="EF-hand"/>
    <property type="match status" value="1"/>
</dbReference>
<accession>A0A158QBM9</accession>
<feature type="domain" description="EF-hand" evidence="6">
    <location>
        <begin position="414"/>
        <end position="449"/>
    </location>
</feature>
<keyword evidence="5" id="KW-0464">Manganese</keyword>
<gene>
    <name evidence="7" type="ORF">HDID_LOCUS224</name>
</gene>
<evidence type="ECO:0000313" key="9">
    <source>
        <dbReference type="WBParaSite" id="HDID_0000022301-mRNA-1"/>
    </source>
</evidence>
<dbReference type="AlphaFoldDB" id="A0A158QBM9"/>
<evidence type="ECO:0000256" key="1">
    <source>
        <dbReference type="ARBA" id="ARBA00001936"/>
    </source>
</evidence>
<evidence type="ECO:0000256" key="5">
    <source>
        <dbReference type="ARBA" id="ARBA00023211"/>
    </source>
</evidence>
<name>A0A158QBM9_HYMDI</name>
<evidence type="ECO:0000256" key="3">
    <source>
        <dbReference type="ARBA" id="ARBA00022723"/>
    </source>
</evidence>
<evidence type="ECO:0000313" key="7">
    <source>
        <dbReference type="EMBL" id="VDL14249.1"/>
    </source>
</evidence>
<comment type="similarity">
    <text evidence="2">Belongs to the PPP phosphatase family.</text>
</comment>
<reference evidence="9" key="1">
    <citation type="submission" date="2016-04" db="UniProtKB">
        <authorList>
            <consortium name="WormBaseParasite"/>
        </authorList>
    </citation>
    <scope>IDENTIFICATION</scope>
</reference>
<dbReference type="PROSITE" id="PS50222">
    <property type="entry name" value="EF_HAND_2"/>
    <property type="match status" value="2"/>
</dbReference>
<dbReference type="OrthoDB" id="442428at2759"/>
<dbReference type="WBParaSite" id="HDID_0000022301-mRNA-1">
    <property type="protein sequence ID" value="HDID_0000022301-mRNA-1"/>
    <property type="gene ID" value="HDID_0000022301"/>
</dbReference>
<dbReference type="InterPro" id="IPR006186">
    <property type="entry name" value="Ser/Thr-sp_prot-phosphatase"/>
</dbReference>
<dbReference type="Pfam" id="PF13499">
    <property type="entry name" value="EF-hand_7"/>
    <property type="match status" value="1"/>
</dbReference>
<evidence type="ECO:0000256" key="4">
    <source>
        <dbReference type="ARBA" id="ARBA00022837"/>
    </source>
</evidence>
<dbReference type="EMBL" id="UYSG01000026">
    <property type="protein sequence ID" value="VDL14249.1"/>
    <property type="molecule type" value="Genomic_DNA"/>
</dbReference>
<dbReference type="GO" id="GO:0005509">
    <property type="term" value="F:calcium ion binding"/>
    <property type="evidence" value="ECO:0007669"/>
    <property type="project" value="InterPro"/>
</dbReference>
<organism evidence="9">
    <name type="scientific">Hymenolepis diminuta</name>
    <name type="common">Rat tapeworm</name>
    <dbReference type="NCBI Taxonomy" id="6216"/>
    <lineage>
        <taxon>Eukaryota</taxon>
        <taxon>Metazoa</taxon>
        <taxon>Spiralia</taxon>
        <taxon>Lophotrochozoa</taxon>
        <taxon>Platyhelminthes</taxon>
        <taxon>Cestoda</taxon>
        <taxon>Eucestoda</taxon>
        <taxon>Cyclophyllidea</taxon>
        <taxon>Hymenolepididae</taxon>
        <taxon>Hymenolepis</taxon>
    </lineage>
</organism>
<dbReference type="SUPFAM" id="SSF56300">
    <property type="entry name" value="Metallo-dependent phosphatases"/>
    <property type="match status" value="1"/>
</dbReference>
<dbReference type="SUPFAM" id="SSF47473">
    <property type="entry name" value="EF-hand"/>
    <property type="match status" value="1"/>
</dbReference>
<dbReference type="InterPro" id="IPR018247">
    <property type="entry name" value="EF_Hand_1_Ca_BS"/>
</dbReference>
<dbReference type="GO" id="GO:0016787">
    <property type="term" value="F:hydrolase activity"/>
    <property type="evidence" value="ECO:0007669"/>
    <property type="project" value="InterPro"/>
</dbReference>
<dbReference type="SMART" id="SM00156">
    <property type="entry name" value="PP2Ac"/>
    <property type="match status" value="1"/>
</dbReference>
<dbReference type="PRINTS" id="PR00114">
    <property type="entry name" value="STPHPHTASE"/>
</dbReference>
<dbReference type="InterPro" id="IPR011992">
    <property type="entry name" value="EF-hand-dom_pair"/>
</dbReference>
<evidence type="ECO:0000313" key="8">
    <source>
        <dbReference type="Proteomes" id="UP000274504"/>
    </source>
</evidence>
<dbReference type="InterPro" id="IPR002048">
    <property type="entry name" value="EF_hand_dom"/>
</dbReference>
<proteinExistence type="inferred from homology"/>
<dbReference type="InterPro" id="IPR029052">
    <property type="entry name" value="Metallo-depent_PP-like"/>
</dbReference>
<dbReference type="Pfam" id="PF00149">
    <property type="entry name" value="Metallophos"/>
    <property type="match status" value="1"/>
</dbReference>
<dbReference type="Gene3D" id="3.60.21.10">
    <property type="match status" value="1"/>
</dbReference>
<dbReference type="InterPro" id="IPR051134">
    <property type="entry name" value="PPP_phosphatase"/>
</dbReference>
<evidence type="ECO:0000256" key="2">
    <source>
        <dbReference type="ARBA" id="ARBA00008294"/>
    </source>
</evidence>
<dbReference type="PROSITE" id="PS00018">
    <property type="entry name" value="EF_HAND_1"/>
    <property type="match status" value="1"/>
</dbReference>
<keyword evidence="4" id="KW-0106">Calcium</keyword>
<reference evidence="7 8" key="2">
    <citation type="submission" date="2018-11" db="EMBL/GenBank/DDBJ databases">
        <authorList>
            <consortium name="Pathogen Informatics"/>
        </authorList>
    </citation>
    <scope>NUCLEOTIDE SEQUENCE [LARGE SCALE GENOMIC DNA]</scope>
</reference>
<dbReference type="PANTHER" id="PTHR45668">
    <property type="entry name" value="SERINE/THREONINE-PROTEIN PHOSPHATASE 5-RELATED"/>
    <property type="match status" value="1"/>
</dbReference>
<dbReference type="CDD" id="cd00051">
    <property type="entry name" value="EFh"/>
    <property type="match status" value="1"/>
</dbReference>
<feature type="domain" description="EF-hand" evidence="6">
    <location>
        <begin position="454"/>
        <end position="489"/>
    </location>
</feature>
<keyword evidence="3" id="KW-0479">Metal-binding</keyword>
<dbReference type="Proteomes" id="UP000274504">
    <property type="component" value="Unassembled WGS sequence"/>
</dbReference>
<comment type="cofactor">
    <cofactor evidence="1">
        <name>Mn(2+)</name>
        <dbReference type="ChEBI" id="CHEBI:29035"/>
    </cofactor>
</comment>
<dbReference type="STRING" id="6216.A0A158QBM9"/>
<dbReference type="SMART" id="SM00054">
    <property type="entry name" value="EFh"/>
    <property type="match status" value="3"/>
</dbReference>
<dbReference type="PANTHER" id="PTHR45668:SF3">
    <property type="entry name" value="SERINE_THREONINE-PROTEIN PHOSPHATASE RDGC"/>
    <property type="match status" value="1"/>
</dbReference>
<sequence length="514" mass="58798">MAQIENACIKKEPETCISLKAALLIQTWYRRHQAELEMRRRCAWKIYEFFEYSGADDQRHKQSKKILKQIETLFCSIPLCTILDDVILVCHGGISRTTDLSKIMKIDRKMFSSVLQPTLEGENAVSIDDWRQVLDVLWSDPQVAPGCKPNIKRGGGSHFGPDVTANLLNHLKIGILIRSHECCPNGWKMDHNNQVLTVFSASNYYGSDSNLGAFIQICSKRVVGAPKSETKICILEPVECEITDLPTAQAPGMGSRDAIFSNYSAPVVYTRVIKRLNSSENRQKQVVETRLIPRLVTFRAGKSKKLQTVLEKRHSNDAAYRMLLRRILSKKETIISVMQDYDTQRTGEITITQWCTVMLKYAGQNLPWRILRYSLVKASPAHPKTHVLYMSMFDPKHEIFSDSLKRKFTSENYTDLDELVSIFKQFDVEDNGFVRVDQFKEKCKKLYADKGVPCEDSTINKLAILLDFNSDGIIDFNEFIEGSRLVKENCEFSYNNYSKISRLAQVNRLIISNC</sequence>
<dbReference type="InterPro" id="IPR004843">
    <property type="entry name" value="Calcineurin-like_PHP"/>
</dbReference>